<sequence length="163" mass="19420">MNTESVELTYSLQQMAPDLPPIHVTSDRQVRNLLEITKTHESRHANHKTDHKQNYYRSFLYKDKLRLHLIWKKTLSEDFQEVQTTYRRLPGSPDDFQEVKMTSRKSRRLPGSQDDFQEVQTTEMEVVWKTSWKSSSALYFRRLTDKSSHKSSRSEKSAYQIHI</sequence>
<organism evidence="2 3">
    <name type="scientific">Brassica cretica</name>
    <name type="common">Mustard</name>
    <dbReference type="NCBI Taxonomy" id="69181"/>
    <lineage>
        <taxon>Eukaryota</taxon>
        <taxon>Viridiplantae</taxon>
        <taxon>Streptophyta</taxon>
        <taxon>Embryophyta</taxon>
        <taxon>Tracheophyta</taxon>
        <taxon>Spermatophyta</taxon>
        <taxon>Magnoliopsida</taxon>
        <taxon>eudicotyledons</taxon>
        <taxon>Gunneridae</taxon>
        <taxon>Pentapetalae</taxon>
        <taxon>rosids</taxon>
        <taxon>malvids</taxon>
        <taxon>Brassicales</taxon>
        <taxon>Brassicaceae</taxon>
        <taxon>Brassiceae</taxon>
        <taxon>Brassica</taxon>
    </lineage>
</organism>
<dbReference type="EMBL" id="QGKX02000088">
    <property type="protein sequence ID" value="KAF3583576.1"/>
    <property type="molecule type" value="Genomic_DNA"/>
</dbReference>
<comment type="caution">
    <text evidence="2">The sequence shown here is derived from an EMBL/GenBank/DDBJ whole genome shotgun (WGS) entry which is preliminary data.</text>
</comment>
<evidence type="ECO:0000256" key="1">
    <source>
        <dbReference type="SAM" id="MobiDB-lite"/>
    </source>
</evidence>
<proteinExistence type="predicted"/>
<name>A0A8S9RSJ8_BRACR</name>
<dbReference type="Proteomes" id="UP000712600">
    <property type="component" value="Unassembled WGS sequence"/>
</dbReference>
<gene>
    <name evidence="2" type="ORF">F2Q69_00029111</name>
</gene>
<dbReference type="AlphaFoldDB" id="A0A8S9RSJ8"/>
<protein>
    <submittedName>
        <fullName evidence="2">Uncharacterized protein</fullName>
    </submittedName>
</protein>
<accession>A0A8S9RSJ8</accession>
<feature type="region of interest" description="Disordered" evidence="1">
    <location>
        <begin position="90"/>
        <end position="113"/>
    </location>
</feature>
<reference evidence="2" key="1">
    <citation type="submission" date="2019-12" db="EMBL/GenBank/DDBJ databases">
        <title>Genome sequencing and annotation of Brassica cretica.</title>
        <authorList>
            <person name="Studholme D.J."/>
            <person name="Sarris P."/>
        </authorList>
    </citation>
    <scope>NUCLEOTIDE SEQUENCE</scope>
    <source>
        <strain evidence="2">PFS-109/04</strain>
        <tissue evidence="2">Leaf</tissue>
    </source>
</reference>
<evidence type="ECO:0000313" key="2">
    <source>
        <dbReference type="EMBL" id="KAF3583576.1"/>
    </source>
</evidence>
<evidence type="ECO:0000313" key="3">
    <source>
        <dbReference type="Proteomes" id="UP000712600"/>
    </source>
</evidence>